<feature type="transmembrane region" description="Helical" evidence="8">
    <location>
        <begin position="67"/>
        <end position="91"/>
    </location>
</feature>
<evidence type="ECO:0000259" key="9">
    <source>
        <dbReference type="SMART" id="SM00563"/>
    </source>
</evidence>
<keyword evidence="4 8" id="KW-0812">Transmembrane</keyword>
<reference evidence="10 11" key="1">
    <citation type="submission" date="2023-10" db="EMBL/GenBank/DDBJ databases">
        <title>Chromosome-scale genome assembly provides insights into flower coloration mechanisms of Canna indica.</title>
        <authorList>
            <person name="Li C."/>
        </authorList>
    </citation>
    <scope>NUCLEOTIDE SEQUENCE [LARGE SCALE GENOMIC DNA]</scope>
    <source>
        <tissue evidence="10">Flower</tissue>
    </source>
</reference>
<feature type="region of interest" description="Disordered" evidence="7">
    <location>
        <begin position="22"/>
        <end position="44"/>
    </location>
</feature>
<dbReference type="Pfam" id="PF23270">
    <property type="entry name" value="HAD_RAM2_N"/>
    <property type="match status" value="1"/>
</dbReference>
<evidence type="ECO:0000256" key="2">
    <source>
        <dbReference type="ARBA" id="ARBA00007937"/>
    </source>
</evidence>
<gene>
    <name evidence="10" type="ORF">Cni_G25211</name>
</gene>
<name>A0AAQ3QM58_9LILI</name>
<dbReference type="Proteomes" id="UP001327560">
    <property type="component" value="Chromosome 8"/>
</dbReference>
<dbReference type="AlphaFoldDB" id="A0AAQ3QM58"/>
<dbReference type="InterPro" id="IPR002123">
    <property type="entry name" value="Plipid/glycerol_acylTrfase"/>
</dbReference>
<proteinExistence type="inferred from homology"/>
<dbReference type="PANTHER" id="PTHR15486:SF62">
    <property type="entry name" value="GLYCEROL-3-PHOSPHATE ACYLTRANSFERASE 2-RELATED"/>
    <property type="match status" value="1"/>
</dbReference>
<dbReference type="SUPFAM" id="SSF69593">
    <property type="entry name" value="Glycerol-3-phosphate (1)-acyltransferase"/>
    <property type="match status" value="1"/>
</dbReference>
<keyword evidence="6 8" id="KW-0472">Membrane</keyword>
<dbReference type="GO" id="GO:0016020">
    <property type="term" value="C:membrane"/>
    <property type="evidence" value="ECO:0007669"/>
    <property type="project" value="UniProtKB-SubCell"/>
</dbReference>
<dbReference type="SMART" id="SM00563">
    <property type="entry name" value="PlsC"/>
    <property type="match status" value="1"/>
</dbReference>
<evidence type="ECO:0000256" key="5">
    <source>
        <dbReference type="ARBA" id="ARBA00022989"/>
    </source>
</evidence>
<dbReference type="PANTHER" id="PTHR15486">
    <property type="entry name" value="ANCIENT UBIQUITOUS PROTEIN"/>
    <property type="match status" value="1"/>
</dbReference>
<evidence type="ECO:0000256" key="3">
    <source>
        <dbReference type="ARBA" id="ARBA00022679"/>
    </source>
</evidence>
<feature type="domain" description="Phospholipid/glycerol acyltransferase" evidence="9">
    <location>
        <begin position="327"/>
        <end position="431"/>
    </location>
</feature>
<dbReference type="GO" id="GO:0016791">
    <property type="term" value="F:phosphatase activity"/>
    <property type="evidence" value="ECO:0007669"/>
    <property type="project" value="TreeGrafter"/>
</dbReference>
<feature type="transmembrane region" description="Helical" evidence="8">
    <location>
        <begin position="276"/>
        <end position="300"/>
    </location>
</feature>
<dbReference type="GO" id="GO:0090447">
    <property type="term" value="F:glycerol-3-phosphate 2-O-acyltransferase activity"/>
    <property type="evidence" value="ECO:0007669"/>
    <property type="project" value="TreeGrafter"/>
</dbReference>
<keyword evidence="3" id="KW-0808">Transferase</keyword>
<evidence type="ECO:0000256" key="6">
    <source>
        <dbReference type="ARBA" id="ARBA00023136"/>
    </source>
</evidence>
<dbReference type="Pfam" id="PF01553">
    <property type="entry name" value="Acyltransferase"/>
    <property type="match status" value="1"/>
</dbReference>
<evidence type="ECO:0000256" key="1">
    <source>
        <dbReference type="ARBA" id="ARBA00004141"/>
    </source>
</evidence>
<keyword evidence="5 8" id="KW-1133">Transmembrane helix</keyword>
<dbReference type="CDD" id="cd06551">
    <property type="entry name" value="LPLAT"/>
    <property type="match status" value="1"/>
</dbReference>
<evidence type="ECO:0000313" key="10">
    <source>
        <dbReference type="EMBL" id="WOL16424.1"/>
    </source>
</evidence>
<protein>
    <recommendedName>
        <fullName evidence="9">Phospholipid/glycerol acyltransferase domain-containing protein</fullName>
    </recommendedName>
</protein>
<dbReference type="GO" id="GO:0010143">
    <property type="term" value="P:cutin biosynthetic process"/>
    <property type="evidence" value="ECO:0007669"/>
    <property type="project" value="TreeGrafter"/>
</dbReference>
<sequence length="517" mass="58139">MASKTFSKSLLLFTRFLLRRPRTTSHKSHGGSRPQHYRPPAPDFPTSRTIVSDLELGLLRSSSTFPYLMLVALEAGGLLRGLLLLLLYPLISCLGHETRMRAMVMVCFLGLRKKEVVRVGRAVLPKFFMECVGAEGFEVLMRGRRRVCVTSMPTVMVEGFVRGYLGADVVVGRELKVVGGYYTGLMEEMGEVDLRLEVFGSGRVTEDGVVGFGGCEHCAFLHKRKIFEYCKEVYMVNEAEKQRWHPLPRSKYPKPLVFHDGRIDFRPTPASTLCMFLWLPLGFLLAIARALVFIFLPYALSIPLLAFLGMQTREATSSSVSAHHRGRLYICNHRTLLDPLYIAAILRQRRVTATTYSLSRVIEWISPVKTIRLTRNREEDNASMKRLLEEESGDVVVCPEGTTCREPYLLRFSPLAAEVCGEVVPVALTSAVSMFYGTSTGKCKFMDPFYFLMNPIPCYEVEIMAAVSTGSIDGKECSSREMANHLQREIAKALGFECTSLTRKDKYLMLAGNEGRI</sequence>
<keyword evidence="11" id="KW-1185">Reference proteome</keyword>
<organism evidence="10 11">
    <name type="scientific">Canna indica</name>
    <name type="common">Indian-shot</name>
    <dbReference type="NCBI Taxonomy" id="4628"/>
    <lineage>
        <taxon>Eukaryota</taxon>
        <taxon>Viridiplantae</taxon>
        <taxon>Streptophyta</taxon>
        <taxon>Embryophyta</taxon>
        <taxon>Tracheophyta</taxon>
        <taxon>Spermatophyta</taxon>
        <taxon>Magnoliopsida</taxon>
        <taxon>Liliopsida</taxon>
        <taxon>Zingiberales</taxon>
        <taxon>Cannaceae</taxon>
        <taxon>Canna</taxon>
    </lineage>
</organism>
<dbReference type="InterPro" id="IPR056462">
    <property type="entry name" value="HAD_RAM2/GPAT1-8"/>
</dbReference>
<evidence type="ECO:0000313" key="11">
    <source>
        <dbReference type="Proteomes" id="UP001327560"/>
    </source>
</evidence>
<evidence type="ECO:0000256" key="7">
    <source>
        <dbReference type="SAM" id="MobiDB-lite"/>
    </source>
</evidence>
<comment type="subcellular location">
    <subcellularLocation>
        <location evidence="1">Membrane</location>
        <topology evidence="1">Multi-pass membrane protein</topology>
    </subcellularLocation>
</comment>
<dbReference type="EMBL" id="CP136897">
    <property type="protein sequence ID" value="WOL16424.1"/>
    <property type="molecule type" value="Genomic_DNA"/>
</dbReference>
<accession>A0AAQ3QM58</accession>
<evidence type="ECO:0000256" key="4">
    <source>
        <dbReference type="ARBA" id="ARBA00022692"/>
    </source>
</evidence>
<evidence type="ECO:0000256" key="8">
    <source>
        <dbReference type="SAM" id="Phobius"/>
    </source>
</evidence>
<comment type="similarity">
    <text evidence="2">Belongs to the GPAT/DAPAT family.</text>
</comment>